<reference evidence="1 2" key="1">
    <citation type="submission" date="2016-11" db="EMBL/GenBank/DDBJ databases">
        <authorList>
            <person name="Jaros S."/>
            <person name="Januszkiewicz K."/>
            <person name="Wedrychowicz H."/>
        </authorList>
    </citation>
    <scope>NUCLEOTIDE SEQUENCE [LARGE SCALE GENOMIC DNA]</scope>
    <source>
        <strain evidence="1 2">DSM 10502</strain>
    </source>
</reference>
<dbReference type="InterPro" id="IPR029470">
    <property type="entry name" value="PDDEXK_4"/>
</dbReference>
<accession>A0A1M4YJZ2</accession>
<name>A0A1M4YJZ2_9FIRM</name>
<organism evidence="1 2">
    <name type="scientific">Schwartzia succinivorans DSM 10502</name>
    <dbReference type="NCBI Taxonomy" id="1123243"/>
    <lineage>
        <taxon>Bacteria</taxon>
        <taxon>Bacillati</taxon>
        <taxon>Bacillota</taxon>
        <taxon>Negativicutes</taxon>
        <taxon>Selenomonadales</taxon>
        <taxon>Selenomonadaceae</taxon>
        <taxon>Schwartzia</taxon>
    </lineage>
</organism>
<dbReference type="Proteomes" id="UP000184404">
    <property type="component" value="Unassembled WGS sequence"/>
</dbReference>
<dbReference type="RefSeq" id="WP_072935864.1">
    <property type="nucleotide sequence ID" value="NZ_FQUG01000006.1"/>
</dbReference>
<keyword evidence="2" id="KW-1185">Reference proteome</keyword>
<protein>
    <submittedName>
        <fullName evidence="1">PD-(D/E)XK nuclease superfamily protein</fullName>
    </submittedName>
</protein>
<dbReference type="EMBL" id="FQUG01000006">
    <property type="protein sequence ID" value="SHF06165.1"/>
    <property type="molecule type" value="Genomic_DNA"/>
</dbReference>
<dbReference type="OrthoDB" id="1453311at2"/>
<evidence type="ECO:0000313" key="1">
    <source>
        <dbReference type="EMBL" id="SHF06165.1"/>
    </source>
</evidence>
<evidence type="ECO:0000313" key="2">
    <source>
        <dbReference type="Proteomes" id="UP000184404"/>
    </source>
</evidence>
<gene>
    <name evidence="1" type="ORF">SAMN02745190_01784</name>
</gene>
<dbReference type="AlphaFoldDB" id="A0A1M4YJZ2"/>
<proteinExistence type="predicted"/>
<dbReference type="Pfam" id="PF14281">
    <property type="entry name" value="PDDEXK_4"/>
    <property type="match status" value="1"/>
</dbReference>
<dbReference type="STRING" id="1123243.SAMN02745190_01784"/>
<sequence length="521" mass="61446">MSDYPFDYKSYMNLLHDDDYIALYDYYSKETMMGILGVARQENPHSSFLRWLLDMNSEHGYGSIPMRNFFHTICFMNNEIYAGAACENPTDENNLLGKDNDYLLNEIQYGRYEIIKQYIVTELVLEGKRRADIVAVAQLKFQRFNEKKNVRNILILIENKIHSYEHDNQTKSYVSDLKSPKVVKKIIENLPFDEADIKTAIKLYVYLNAFSTTELKFNAKEKNTGQLKQFATSSDYITINYQSLLDGLIEPLAHISTDAITTQRINDYIRCLGQAKITSMDKETEKKHKHNKINDEYLIMAVSNHEQILARQLWGKYHEVILPILESIFNEAQYKGFILRESEKDFWLSIANLYRFMEIDSKLQEIVKNSNKRSKFIFNELEYISNNRGRNIGVLARDIICDFIQQHEQQCDIKSLRRRLQEKFRSNWLKEVILFESEIIKIKNNYEDYKKEYEGKYKYLTENIADFEGYFFSDKNMAIKLENGDFAYVAKYWSADGIEELIKMLDSVYSTSYTTKVERVS</sequence>